<dbReference type="EnsemblBacteria" id="CAD73029">
    <property type="protein sequence ID" value="CAD73029"/>
    <property type="gene ID" value="RB3153"/>
</dbReference>
<dbReference type="AlphaFoldDB" id="Q7UUQ0"/>
<dbReference type="PATRIC" id="fig|243090.15.peg.1453"/>
<gene>
    <name evidence="2" type="ordered locus">RB3153</name>
</gene>
<keyword evidence="3" id="KW-1185">Reference proteome</keyword>
<name>Q7UUQ0_RHOBA</name>
<dbReference type="EMBL" id="BX294138">
    <property type="protein sequence ID" value="CAD73029.1"/>
    <property type="molecule type" value="Genomic_DNA"/>
</dbReference>
<dbReference type="KEGG" id="rba:RB3153"/>
<feature type="region of interest" description="Disordered" evidence="1">
    <location>
        <begin position="54"/>
        <end position="76"/>
    </location>
</feature>
<dbReference type="STRING" id="243090.RB3153"/>
<dbReference type="HOGENOM" id="CLU_2652049_0_0_0"/>
<evidence type="ECO:0000313" key="3">
    <source>
        <dbReference type="Proteomes" id="UP000001025"/>
    </source>
</evidence>
<evidence type="ECO:0000256" key="1">
    <source>
        <dbReference type="SAM" id="MobiDB-lite"/>
    </source>
</evidence>
<proteinExistence type="predicted"/>
<protein>
    <submittedName>
        <fullName evidence="2">Uncharacterized protein</fullName>
    </submittedName>
</protein>
<dbReference type="AntiFam" id="ANF00255">
    <property type="entry name" value="Protein of unknown function (DUF1584)"/>
</dbReference>
<feature type="region of interest" description="Disordered" evidence="1">
    <location>
        <begin position="1"/>
        <end position="21"/>
    </location>
</feature>
<dbReference type="Proteomes" id="UP000001025">
    <property type="component" value="Chromosome"/>
</dbReference>
<dbReference type="InParanoid" id="Q7UUQ0"/>
<organism evidence="2 3">
    <name type="scientific">Rhodopirellula baltica (strain DSM 10527 / NCIMB 13988 / SH1)</name>
    <dbReference type="NCBI Taxonomy" id="243090"/>
    <lineage>
        <taxon>Bacteria</taxon>
        <taxon>Pseudomonadati</taxon>
        <taxon>Planctomycetota</taxon>
        <taxon>Planctomycetia</taxon>
        <taxon>Pirellulales</taxon>
        <taxon>Pirellulaceae</taxon>
        <taxon>Rhodopirellula</taxon>
    </lineage>
</organism>
<reference evidence="2 3" key="1">
    <citation type="journal article" date="2003" name="Proc. Natl. Acad. Sci. U.S.A.">
        <title>Complete genome sequence of the marine planctomycete Pirellula sp. strain 1.</title>
        <authorList>
            <person name="Gloeckner F.O."/>
            <person name="Kube M."/>
            <person name="Bauer M."/>
            <person name="Teeling H."/>
            <person name="Lombardot T."/>
            <person name="Ludwig W."/>
            <person name="Gade D."/>
            <person name="Beck A."/>
            <person name="Borzym K."/>
            <person name="Heitmann K."/>
            <person name="Rabus R."/>
            <person name="Schlesner H."/>
            <person name="Amann R."/>
            <person name="Reinhardt R."/>
        </authorList>
    </citation>
    <scope>NUCLEOTIDE SEQUENCE [LARGE SCALE GENOMIC DNA]</scope>
    <source>
        <strain evidence="3">DSM 10527 / NCIMB 13988 / SH1</strain>
    </source>
</reference>
<sequence length="76" mass="8266">MLAVRRKPPGKEPERSHPSATSLVVHVVPSKASQHRHSGPLLVNVVPVPTRRVSKATTTTRHMCKAAPTTRRVSDA</sequence>
<accession>Q7UUQ0</accession>
<evidence type="ECO:0000313" key="2">
    <source>
        <dbReference type="EMBL" id="CAD73029.1"/>
    </source>
</evidence>